<evidence type="ECO:0000313" key="2">
    <source>
        <dbReference type="EMBL" id="EEE57051.1"/>
    </source>
</evidence>
<evidence type="ECO:0000256" key="1">
    <source>
        <dbReference type="SAM" id="MobiDB-lite"/>
    </source>
</evidence>
<reference evidence="2" key="1">
    <citation type="journal article" date="2005" name="PLoS Biol.">
        <title>The genomes of Oryza sativa: a history of duplications.</title>
        <authorList>
            <person name="Yu J."/>
            <person name="Wang J."/>
            <person name="Lin W."/>
            <person name="Li S."/>
            <person name="Li H."/>
            <person name="Zhou J."/>
            <person name="Ni P."/>
            <person name="Dong W."/>
            <person name="Hu S."/>
            <person name="Zeng C."/>
            <person name="Zhang J."/>
            <person name="Zhang Y."/>
            <person name="Li R."/>
            <person name="Xu Z."/>
            <person name="Li S."/>
            <person name="Li X."/>
            <person name="Zheng H."/>
            <person name="Cong L."/>
            <person name="Lin L."/>
            <person name="Yin J."/>
            <person name="Geng J."/>
            <person name="Li G."/>
            <person name="Shi J."/>
            <person name="Liu J."/>
            <person name="Lv H."/>
            <person name="Li J."/>
            <person name="Wang J."/>
            <person name="Deng Y."/>
            <person name="Ran L."/>
            <person name="Shi X."/>
            <person name="Wang X."/>
            <person name="Wu Q."/>
            <person name="Li C."/>
            <person name="Ren X."/>
            <person name="Wang J."/>
            <person name="Wang X."/>
            <person name="Li D."/>
            <person name="Liu D."/>
            <person name="Zhang X."/>
            <person name="Ji Z."/>
            <person name="Zhao W."/>
            <person name="Sun Y."/>
            <person name="Zhang Z."/>
            <person name="Bao J."/>
            <person name="Han Y."/>
            <person name="Dong L."/>
            <person name="Ji J."/>
            <person name="Chen P."/>
            <person name="Wu S."/>
            <person name="Liu J."/>
            <person name="Xiao Y."/>
            <person name="Bu D."/>
            <person name="Tan J."/>
            <person name="Yang L."/>
            <person name="Ye C."/>
            <person name="Zhang J."/>
            <person name="Xu J."/>
            <person name="Zhou Y."/>
            <person name="Yu Y."/>
            <person name="Zhang B."/>
            <person name="Zhuang S."/>
            <person name="Wei H."/>
            <person name="Liu B."/>
            <person name="Lei M."/>
            <person name="Yu H."/>
            <person name="Li Y."/>
            <person name="Xu H."/>
            <person name="Wei S."/>
            <person name="He X."/>
            <person name="Fang L."/>
            <person name="Zhang Z."/>
            <person name="Zhang Y."/>
            <person name="Huang X."/>
            <person name="Su Z."/>
            <person name="Tong W."/>
            <person name="Li J."/>
            <person name="Tong Z."/>
            <person name="Li S."/>
            <person name="Ye J."/>
            <person name="Wang L."/>
            <person name="Fang L."/>
            <person name="Lei T."/>
            <person name="Chen C."/>
            <person name="Chen H."/>
            <person name="Xu Z."/>
            <person name="Li H."/>
            <person name="Huang H."/>
            <person name="Zhang F."/>
            <person name="Xu H."/>
            <person name="Li N."/>
            <person name="Zhao C."/>
            <person name="Li S."/>
            <person name="Dong L."/>
            <person name="Huang Y."/>
            <person name="Li L."/>
            <person name="Xi Y."/>
            <person name="Qi Q."/>
            <person name="Li W."/>
            <person name="Zhang B."/>
            <person name="Hu W."/>
            <person name="Zhang Y."/>
            <person name="Tian X."/>
            <person name="Jiao Y."/>
            <person name="Liang X."/>
            <person name="Jin J."/>
            <person name="Gao L."/>
            <person name="Zheng W."/>
            <person name="Hao B."/>
            <person name="Liu S."/>
            <person name="Wang W."/>
            <person name="Yuan L."/>
            <person name="Cao M."/>
            <person name="McDermott J."/>
            <person name="Samudrala R."/>
            <person name="Wang J."/>
            <person name="Wong G.K."/>
            <person name="Yang H."/>
        </authorList>
    </citation>
    <scope>NUCLEOTIDE SEQUENCE [LARGE SCALE GENOMIC DNA]</scope>
</reference>
<dbReference type="EMBL" id="CM000139">
    <property type="protein sequence ID" value="EEE57051.1"/>
    <property type="molecule type" value="Genomic_DNA"/>
</dbReference>
<name>A0A8J8XCG7_ORYSJ</name>
<organism evidence="2">
    <name type="scientific">Oryza sativa subsp. japonica</name>
    <name type="common">Rice</name>
    <dbReference type="NCBI Taxonomy" id="39947"/>
    <lineage>
        <taxon>Eukaryota</taxon>
        <taxon>Viridiplantae</taxon>
        <taxon>Streptophyta</taxon>
        <taxon>Embryophyta</taxon>
        <taxon>Tracheophyta</taxon>
        <taxon>Spermatophyta</taxon>
        <taxon>Magnoliopsida</taxon>
        <taxon>Liliopsida</taxon>
        <taxon>Poales</taxon>
        <taxon>Poaceae</taxon>
        <taxon>BOP clade</taxon>
        <taxon>Oryzoideae</taxon>
        <taxon>Oryzeae</taxon>
        <taxon>Oryzinae</taxon>
        <taxon>Oryza</taxon>
        <taxon>Oryza sativa</taxon>
    </lineage>
</organism>
<dbReference type="Proteomes" id="UP000007752">
    <property type="component" value="Chromosome 2"/>
</dbReference>
<proteinExistence type="predicted"/>
<sequence length="92" mass="9373">MSEKKRCGGAGATTSCSASKKPRASTDASYAESLRSKLCPDASILATLRSLASACSKSKLTGLSPSAGVSPSRCPPTRSTFPNLNCSAFVQA</sequence>
<feature type="region of interest" description="Disordered" evidence="1">
    <location>
        <begin position="1"/>
        <end position="27"/>
    </location>
</feature>
<dbReference type="AlphaFoldDB" id="A0A8J8XCG7"/>
<accession>A0A8J8XCG7</accession>
<reference evidence="2" key="2">
    <citation type="submission" date="2008-12" db="EMBL/GenBank/DDBJ databases">
        <title>Improved gene annotation of the rice (Oryza sativa) genomes.</title>
        <authorList>
            <person name="Wang J."/>
            <person name="Li R."/>
            <person name="Fan W."/>
            <person name="Huang Q."/>
            <person name="Zhang J."/>
            <person name="Zhou Y."/>
            <person name="Hu Y."/>
            <person name="Zi S."/>
            <person name="Li J."/>
            <person name="Ni P."/>
            <person name="Zheng H."/>
            <person name="Zhang Y."/>
            <person name="Zhao M."/>
            <person name="Hao Q."/>
            <person name="McDermott J."/>
            <person name="Samudrala R."/>
            <person name="Kristiansen K."/>
            <person name="Wong G.K.-S."/>
        </authorList>
    </citation>
    <scope>NUCLEOTIDE SEQUENCE</scope>
</reference>
<gene>
    <name evidence="2" type="ORF">OsJ_06847</name>
</gene>
<protein>
    <submittedName>
        <fullName evidence="2">Uncharacterized protein</fullName>
    </submittedName>
</protein>